<dbReference type="OrthoDB" id="3269405at2759"/>
<sequence length="209" mass="23375">MCFSSDRLATEGSLSLMWGPRLSEVYITNSLLKGQVALDQLQPKEIPGTSIVGYYLPPEVPDSLPSSIATNPHRPVDLVVDLKEGGPIIPQEIWTPHTSKNQQDLVADAMLHLPIYFIGDGGKLGVSYAHAFNKAPTRTLDGGEEETFDFGKSSVELRVCLWPYKRKEFTMYLGKKSVTRRTLAQKVFARLKDLFENPPELDIMHKKVC</sequence>
<comment type="caution">
    <text evidence="1">The sequence shown here is derived from an EMBL/GenBank/DDBJ whole genome shotgun (WGS) entry which is preliminary data.</text>
</comment>
<accession>A0A4Y9ZNV3</accession>
<dbReference type="EMBL" id="SFCI01001376">
    <property type="protein sequence ID" value="TFY75940.1"/>
    <property type="molecule type" value="Genomic_DNA"/>
</dbReference>
<name>A0A4Y9ZNV3_9AGAM</name>
<gene>
    <name evidence="1" type="ORF">EWM64_g8072</name>
</gene>
<reference evidence="1 2" key="1">
    <citation type="submission" date="2019-02" db="EMBL/GenBank/DDBJ databases">
        <title>Genome sequencing of the rare red list fungi Hericium alpestre (H. flagellum).</title>
        <authorList>
            <person name="Buettner E."/>
            <person name="Kellner H."/>
        </authorList>
    </citation>
    <scope>NUCLEOTIDE SEQUENCE [LARGE SCALE GENOMIC DNA]</scope>
    <source>
        <strain evidence="1 2">DSM 108284</strain>
    </source>
</reference>
<organism evidence="1 2">
    <name type="scientific">Hericium alpestre</name>
    <dbReference type="NCBI Taxonomy" id="135208"/>
    <lineage>
        <taxon>Eukaryota</taxon>
        <taxon>Fungi</taxon>
        <taxon>Dikarya</taxon>
        <taxon>Basidiomycota</taxon>
        <taxon>Agaricomycotina</taxon>
        <taxon>Agaricomycetes</taxon>
        <taxon>Russulales</taxon>
        <taxon>Hericiaceae</taxon>
        <taxon>Hericium</taxon>
    </lineage>
</organism>
<evidence type="ECO:0000313" key="2">
    <source>
        <dbReference type="Proteomes" id="UP000298061"/>
    </source>
</evidence>
<keyword evidence="2" id="KW-1185">Reference proteome</keyword>
<evidence type="ECO:0000313" key="1">
    <source>
        <dbReference type="EMBL" id="TFY75940.1"/>
    </source>
</evidence>
<proteinExistence type="predicted"/>
<protein>
    <submittedName>
        <fullName evidence="1">Uncharacterized protein</fullName>
    </submittedName>
</protein>
<dbReference type="Proteomes" id="UP000298061">
    <property type="component" value="Unassembled WGS sequence"/>
</dbReference>
<dbReference type="AlphaFoldDB" id="A0A4Y9ZNV3"/>